<keyword evidence="3" id="KW-1185">Reference proteome</keyword>
<name>A0A0C2SC74_9BACL</name>
<protein>
    <submittedName>
        <fullName evidence="2">Uncharacterized protein</fullName>
    </submittedName>
</protein>
<feature type="transmembrane region" description="Helical" evidence="1">
    <location>
        <begin position="12"/>
        <end position="31"/>
    </location>
</feature>
<evidence type="ECO:0000313" key="3">
    <source>
        <dbReference type="Proteomes" id="UP000031950"/>
    </source>
</evidence>
<dbReference type="AlphaFoldDB" id="A0A0C2SC74"/>
<organism evidence="2 3">
    <name type="scientific">Jeotgalibacillus alimentarius</name>
    <dbReference type="NCBI Taxonomy" id="135826"/>
    <lineage>
        <taxon>Bacteria</taxon>
        <taxon>Bacillati</taxon>
        <taxon>Bacillota</taxon>
        <taxon>Bacilli</taxon>
        <taxon>Bacillales</taxon>
        <taxon>Caryophanaceae</taxon>
        <taxon>Jeotgalibacillus</taxon>
    </lineage>
</organism>
<sequence>MELVKKKKGESRLSAAAFIISLISLAHLNIFLLTQESLNGFSFFYMLLPFISLILFIASFFQKGYSRTFGWWGVLIYAFIFVSIVVIFFSAFTIYPKP</sequence>
<accession>A0A0C2SC74</accession>
<evidence type="ECO:0000256" key="1">
    <source>
        <dbReference type="SAM" id="Phobius"/>
    </source>
</evidence>
<dbReference type="RefSeq" id="WP_041121649.1">
    <property type="nucleotide sequence ID" value="NZ_JXRQ01000015.1"/>
</dbReference>
<dbReference type="EMBL" id="JXRQ01000015">
    <property type="protein sequence ID" value="KIL51534.1"/>
    <property type="molecule type" value="Genomic_DNA"/>
</dbReference>
<gene>
    <name evidence="2" type="ORF">KP77_10460</name>
</gene>
<keyword evidence="1" id="KW-0812">Transmembrane</keyword>
<dbReference type="Proteomes" id="UP000031950">
    <property type="component" value="Unassembled WGS sequence"/>
</dbReference>
<dbReference type="STRING" id="135826.KP77_10460"/>
<proteinExistence type="predicted"/>
<keyword evidence="1" id="KW-0472">Membrane</keyword>
<keyword evidence="1" id="KW-1133">Transmembrane helix</keyword>
<reference evidence="2 3" key="1">
    <citation type="submission" date="2015-01" db="EMBL/GenBank/DDBJ databases">
        <title>Genome sequence of Jeotgalibacillus alimentarius.</title>
        <authorList>
            <person name="Goh K.M."/>
            <person name="Chan K.-G."/>
            <person name="Yaakop A.S."/>
            <person name="Ee R."/>
            <person name="Gan H.M."/>
            <person name="Chan C.S."/>
        </authorList>
    </citation>
    <scope>NUCLEOTIDE SEQUENCE [LARGE SCALE GENOMIC DNA]</scope>
    <source>
        <strain evidence="2 3">YKJ-13</strain>
    </source>
</reference>
<dbReference type="PATRIC" id="fig|135826.4.peg.1041"/>
<evidence type="ECO:0000313" key="2">
    <source>
        <dbReference type="EMBL" id="KIL51534.1"/>
    </source>
</evidence>
<feature type="transmembrane region" description="Helical" evidence="1">
    <location>
        <begin position="74"/>
        <end position="95"/>
    </location>
</feature>
<feature type="transmembrane region" description="Helical" evidence="1">
    <location>
        <begin position="43"/>
        <end position="62"/>
    </location>
</feature>
<comment type="caution">
    <text evidence="2">The sequence shown here is derived from an EMBL/GenBank/DDBJ whole genome shotgun (WGS) entry which is preliminary data.</text>
</comment>